<sequence>LEKNPLVEPVQYRPELGSDLNRLAQDANEMLEKVMHRLADRVRQRRIQMFPLFEDYDRIHNGTVSRTQFHRVLSELDIGSLVSSREFTVLYKKFDVLIGGKHDFNYITFCDLVNEYAQFEHGKP</sequence>
<feature type="non-terminal residue" evidence="1">
    <location>
        <position position="1"/>
    </location>
</feature>
<dbReference type="SUPFAM" id="SSF47473">
    <property type="entry name" value="EF-hand"/>
    <property type="match status" value="1"/>
</dbReference>
<organism evidence="1 2">
    <name type="scientific">Paramuricea clavata</name>
    <name type="common">Red gorgonian</name>
    <name type="synonym">Violescent sea-whip</name>
    <dbReference type="NCBI Taxonomy" id="317549"/>
    <lineage>
        <taxon>Eukaryota</taxon>
        <taxon>Metazoa</taxon>
        <taxon>Cnidaria</taxon>
        <taxon>Anthozoa</taxon>
        <taxon>Octocorallia</taxon>
        <taxon>Malacalcyonacea</taxon>
        <taxon>Plexauridae</taxon>
        <taxon>Paramuricea</taxon>
    </lineage>
</organism>
<name>A0A7D9J4A8_PARCT</name>
<dbReference type="AlphaFoldDB" id="A0A7D9J4A8"/>
<reference evidence="1" key="1">
    <citation type="submission" date="2020-04" db="EMBL/GenBank/DDBJ databases">
        <authorList>
            <person name="Alioto T."/>
            <person name="Alioto T."/>
            <person name="Gomez Garrido J."/>
        </authorList>
    </citation>
    <scope>NUCLEOTIDE SEQUENCE</scope>
    <source>
        <strain evidence="1">A484AB</strain>
    </source>
</reference>
<dbReference type="Gene3D" id="1.10.238.10">
    <property type="entry name" value="EF-hand"/>
    <property type="match status" value="1"/>
</dbReference>
<protein>
    <submittedName>
        <fullName evidence="1">Uncharacterized protein</fullName>
    </submittedName>
</protein>
<keyword evidence="2" id="KW-1185">Reference proteome</keyword>
<dbReference type="PANTHER" id="PTHR20875:SF0">
    <property type="entry name" value="GH12158P"/>
    <property type="match status" value="1"/>
</dbReference>
<comment type="caution">
    <text evidence="1">The sequence shown here is derived from an EMBL/GenBank/DDBJ whole genome shotgun (WGS) entry which is preliminary data.</text>
</comment>
<dbReference type="InterPro" id="IPR052603">
    <property type="entry name" value="EFCB6"/>
</dbReference>
<dbReference type="EMBL" id="CACRXK020011490">
    <property type="protein sequence ID" value="CAB4021538.1"/>
    <property type="molecule type" value="Genomic_DNA"/>
</dbReference>
<evidence type="ECO:0000313" key="2">
    <source>
        <dbReference type="Proteomes" id="UP001152795"/>
    </source>
</evidence>
<proteinExistence type="predicted"/>
<dbReference type="PANTHER" id="PTHR20875">
    <property type="entry name" value="EF-HAND CALCIUM-BINDING DOMAIN-CONTAINING PROTEIN 6-RELATED"/>
    <property type="match status" value="1"/>
</dbReference>
<gene>
    <name evidence="1" type="ORF">PACLA_8A072914</name>
</gene>
<dbReference type="InterPro" id="IPR011992">
    <property type="entry name" value="EF-hand-dom_pair"/>
</dbReference>
<dbReference type="OrthoDB" id="272072at2759"/>
<dbReference type="Proteomes" id="UP001152795">
    <property type="component" value="Unassembled WGS sequence"/>
</dbReference>
<accession>A0A7D9J4A8</accession>
<evidence type="ECO:0000313" key="1">
    <source>
        <dbReference type="EMBL" id="CAB4021538.1"/>
    </source>
</evidence>